<protein>
    <recommendedName>
        <fullName evidence="2">histidine kinase</fullName>
        <ecNumber evidence="2">2.7.13.3</ecNumber>
    </recommendedName>
</protein>
<dbReference type="PROSITE" id="PS50887">
    <property type="entry name" value="GGDEF"/>
    <property type="match status" value="1"/>
</dbReference>
<keyword evidence="9" id="KW-0472">Membrane</keyword>
<evidence type="ECO:0000256" key="4">
    <source>
        <dbReference type="ARBA" id="ARBA00022679"/>
    </source>
</evidence>
<gene>
    <name evidence="12" type="ORF">J2Z66_004326</name>
</gene>
<dbReference type="SMART" id="SM00387">
    <property type="entry name" value="HATPase_c"/>
    <property type="match status" value="1"/>
</dbReference>
<feature type="domain" description="Histidine kinase" evidence="10">
    <location>
        <begin position="323"/>
        <end position="527"/>
    </location>
</feature>
<accession>A0ABS4IYV8</accession>
<evidence type="ECO:0000256" key="9">
    <source>
        <dbReference type="SAM" id="Phobius"/>
    </source>
</evidence>
<dbReference type="InterPro" id="IPR036890">
    <property type="entry name" value="HATPase_C_sf"/>
</dbReference>
<dbReference type="PANTHER" id="PTHR43065:SF10">
    <property type="entry name" value="PEROXIDE STRESS-ACTIVATED HISTIDINE KINASE MAK3"/>
    <property type="match status" value="1"/>
</dbReference>
<dbReference type="SMART" id="SM00267">
    <property type="entry name" value="GGDEF"/>
    <property type="match status" value="1"/>
</dbReference>
<dbReference type="PANTHER" id="PTHR43065">
    <property type="entry name" value="SENSOR HISTIDINE KINASE"/>
    <property type="match status" value="1"/>
</dbReference>
<dbReference type="Proteomes" id="UP001519287">
    <property type="component" value="Unassembled WGS sequence"/>
</dbReference>
<evidence type="ECO:0000256" key="3">
    <source>
        <dbReference type="ARBA" id="ARBA00022553"/>
    </source>
</evidence>
<evidence type="ECO:0000313" key="13">
    <source>
        <dbReference type="Proteomes" id="UP001519287"/>
    </source>
</evidence>
<evidence type="ECO:0000256" key="7">
    <source>
        <dbReference type="ARBA" id="ARBA00022840"/>
    </source>
</evidence>
<evidence type="ECO:0000256" key="1">
    <source>
        <dbReference type="ARBA" id="ARBA00000085"/>
    </source>
</evidence>
<keyword evidence="3" id="KW-0597">Phosphoprotein</keyword>
<dbReference type="InterPro" id="IPR003661">
    <property type="entry name" value="HisK_dim/P_dom"/>
</dbReference>
<sequence>MVLNSILYAYAFVFTLFSWGMNSTVHTALLVVCCIMFILSQWLQIHPAWAPWVRLLLLCCLHGVAQLNWCMPLYLLVMAKDTLSEENKAKAWSLSFAYATAYLLISFSILENELSTTSHLSIIFQLFNFLAVILISRFFSSTVKQTEMLKREQKILSTRDTLTGLFNYDESHRKLEEFVVQEKPFLLILIDCTDLKSMNTTKGFQAGNLILKQVAELLKILFSENLFISRYGGDEFALAIPLEKNDKEMVRARQQLDSELPKLTGIQITYGIAQFPDDGSTKDSIILVAEHHLFMKKREMWLKREEHLLRSEKLRVVGELASGMAHEIRNPLTTVKGFLQISKANGYNIENWYALIMDEINRMSDLTAEFLQFSKPHATQFRVHSLHECFQRVISLTESEATRLGHEILYECTQEQINVVMDQDKMVQLLLNIVKNAYEAMPENGVISLRLNRQNQYAVLEIADTGKGIPADQLEKIFHPFFTTKDSGTGLGLSICHKIVQDHQGTIEVESFIDQGTKFTITFPLASKDEEQDLIHAAFI</sequence>
<keyword evidence="6" id="KW-0418">Kinase</keyword>
<name>A0ABS4IYV8_9BACL</name>
<dbReference type="CDD" id="cd00082">
    <property type="entry name" value="HisKA"/>
    <property type="match status" value="1"/>
</dbReference>
<evidence type="ECO:0000313" key="12">
    <source>
        <dbReference type="EMBL" id="MBP1992713.1"/>
    </source>
</evidence>
<keyword evidence="9" id="KW-0812">Transmembrane</keyword>
<evidence type="ECO:0000256" key="6">
    <source>
        <dbReference type="ARBA" id="ARBA00022777"/>
    </source>
</evidence>
<dbReference type="SUPFAM" id="SSF55874">
    <property type="entry name" value="ATPase domain of HSP90 chaperone/DNA topoisomerase II/histidine kinase"/>
    <property type="match status" value="1"/>
</dbReference>
<dbReference type="InterPro" id="IPR043128">
    <property type="entry name" value="Rev_trsase/Diguanyl_cyclase"/>
</dbReference>
<dbReference type="PRINTS" id="PR00344">
    <property type="entry name" value="BCTRLSENSOR"/>
</dbReference>
<feature type="transmembrane region" description="Helical" evidence="9">
    <location>
        <begin position="29"/>
        <end position="49"/>
    </location>
</feature>
<dbReference type="InterPro" id="IPR003594">
    <property type="entry name" value="HATPase_dom"/>
</dbReference>
<dbReference type="NCBIfam" id="TIGR00254">
    <property type="entry name" value="GGDEF"/>
    <property type="match status" value="1"/>
</dbReference>
<dbReference type="EMBL" id="JAGGLB010000015">
    <property type="protein sequence ID" value="MBP1992713.1"/>
    <property type="molecule type" value="Genomic_DNA"/>
</dbReference>
<comment type="caution">
    <text evidence="12">The sequence shown here is derived from an EMBL/GenBank/DDBJ whole genome shotgun (WGS) entry which is preliminary data.</text>
</comment>
<keyword evidence="5" id="KW-0547">Nucleotide-binding</keyword>
<dbReference type="Pfam" id="PF02518">
    <property type="entry name" value="HATPase_c"/>
    <property type="match status" value="1"/>
</dbReference>
<evidence type="ECO:0000259" key="11">
    <source>
        <dbReference type="PROSITE" id="PS50887"/>
    </source>
</evidence>
<dbReference type="InterPro" id="IPR004358">
    <property type="entry name" value="Sig_transdc_His_kin-like_C"/>
</dbReference>
<proteinExistence type="predicted"/>
<keyword evidence="7" id="KW-0067">ATP-binding</keyword>
<dbReference type="Pfam" id="PF00512">
    <property type="entry name" value="HisKA"/>
    <property type="match status" value="1"/>
</dbReference>
<evidence type="ECO:0000256" key="2">
    <source>
        <dbReference type="ARBA" id="ARBA00012438"/>
    </source>
</evidence>
<feature type="domain" description="GGDEF" evidence="11">
    <location>
        <begin position="183"/>
        <end position="312"/>
    </location>
</feature>
<keyword evidence="13" id="KW-1185">Reference proteome</keyword>
<evidence type="ECO:0000256" key="5">
    <source>
        <dbReference type="ARBA" id="ARBA00022741"/>
    </source>
</evidence>
<reference evidence="12 13" key="1">
    <citation type="submission" date="2021-03" db="EMBL/GenBank/DDBJ databases">
        <title>Genomic Encyclopedia of Type Strains, Phase IV (KMG-IV): sequencing the most valuable type-strain genomes for metagenomic binning, comparative biology and taxonomic classification.</title>
        <authorList>
            <person name="Goeker M."/>
        </authorList>
    </citation>
    <scope>NUCLEOTIDE SEQUENCE [LARGE SCALE GENOMIC DNA]</scope>
    <source>
        <strain evidence="12 13">DSM 26048</strain>
    </source>
</reference>
<keyword evidence="9" id="KW-1133">Transmembrane helix</keyword>
<dbReference type="EC" id="2.7.13.3" evidence="2"/>
<dbReference type="RefSeq" id="WP_312894679.1">
    <property type="nucleotide sequence ID" value="NZ_JAGGLB010000015.1"/>
</dbReference>
<evidence type="ECO:0000259" key="10">
    <source>
        <dbReference type="PROSITE" id="PS50109"/>
    </source>
</evidence>
<dbReference type="Pfam" id="PF00990">
    <property type="entry name" value="GGDEF"/>
    <property type="match status" value="1"/>
</dbReference>
<dbReference type="Gene3D" id="3.30.565.10">
    <property type="entry name" value="Histidine kinase-like ATPase, C-terminal domain"/>
    <property type="match status" value="1"/>
</dbReference>
<keyword evidence="8" id="KW-0902">Two-component regulatory system</keyword>
<organism evidence="12 13">
    <name type="scientific">Paenibacillus eucommiae</name>
    <dbReference type="NCBI Taxonomy" id="1355755"/>
    <lineage>
        <taxon>Bacteria</taxon>
        <taxon>Bacillati</taxon>
        <taxon>Bacillota</taxon>
        <taxon>Bacilli</taxon>
        <taxon>Bacillales</taxon>
        <taxon>Paenibacillaceae</taxon>
        <taxon>Paenibacillus</taxon>
    </lineage>
</organism>
<dbReference type="Gene3D" id="1.10.287.130">
    <property type="match status" value="1"/>
</dbReference>
<feature type="transmembrane region" description="Helical" evidence="9">
    <location>
        <begin position="122"/>
        <end position="140"/>
    </location>
</feature>
<feature type="transmembrane region" description="Helical" evidence="9">
    <location>
        <begin position="6"/>
        <end position="22"/>
    </location>
</feature>
<dbReference type="CDD" id="cd01949">
    <property type="entry name" value="GGDEF"/>
    <property type="match status" value="1"/>
</dbReference>
<dbReference type="InterPro" id="IPR036097">
    <property type="entry name" value="HisK_dim/P_sf"/>
</dbReference>
<feature type="transmembrane region" description="Helical" evidence="9">
    <location>
        <begin position="91"/>
        <end position="110"/>
    </location>
</feature>
<dbReference type="Gene3D" id="3.30.70.270">
    <property type="match status" value="1"/>
</dbReference>
<keyword evidence="4" id="KW-0808">Transferase</keyword>
<dbReference type="SMART" id="SM00388">
    <property type="entry name" value="HisKA"/>
    <property type="match status" value="1"/>
</dbReference>
<dbReference type="InterPro" id="IPR029787">
    <property type="entry name" value="Nucleotide_cyclase"/>
</dbReference>
<feature type="transmembrane region" description="Helical" evidence="9">
    <location>
        <begin position="55"/>
        <end position="79"/>
    </location>
</feature>
<dbReference type="SUPFAM" id="SSF55073">
    <property type="entry name" value="Nucleotide cyclase"/>
    <property type="match status" value="1"/>
</dbReference>
<comment type="catalytic activity">
    <reaction evidence="1">
        <text>ATP + protein L-histidine = ADP + protein N-phospho-L-histidine.</text>
        <dbReference type="EC" id="2.7.13.3"/>
    </reaction>
</comment>
<dbReference type="PROSITE" id="PS50109">
    <property type="entry name" value="HIS_KIN"/>
    <property type="match status" value="1"/>
</dbReference>
<dbReference type="SUPFAM" id="SSF47384">
    <property type="entry name" value="Homodimeric domain of signal transducing histidine kinase"/>
    <property type="match status" value="1"/>
</dbReference>
<dbReference type="InterPro" id="IPR005467">
    <property type="entry name" value="His_kinase_dom"/>
</dbReference>
<evidence type="ECO:0000256" key="8">
    <source>
        <dbReference type="ARBA" id="ARBA00023012"/>
    </source>
</evidence>
<dbReference type="InterPro" id="IPR000160">
    <property type="entry name" value="GGDEF_dom"/>
</dbReference>